<keyword evidence="3" id="KW-0547">Nucleotide-binding</keyword>
<proteinExistence type="predicted"/>
<keyword evidence="1" id="KW-0436">Ligase</keyword>
<dbReference type="RefSeq" id="WP_096740774.1">
    <property type="nucleotide sequence ID" value="NZ_CP023510.1"/>
</dbReference>
<evidence type="ECO:0000256" key="1">
    <source>
        <dbReference type="ARBA" id="ARBA00022598"/>
    </source>
</evidence>
<dbReference type="GO" id="GO:0046872">
    <property type="term" value="F:metal ion binding"/>
    <property type="evidence" value="ECO:0007669"/>
    <property type="project" value="UniProtKB-KW"/>
</dbReference>
<dbReference type="SUPFAM" id="SSF56059">
    <property type="entry name" value="Glutathione synthetase ATP-binding domain-like"/>
    <property type="match status" value="1"/>
</dbReference>
<evidence type="ECO:0000256" key="3">
    <source>
        <dbReference type="ARBA" id="ARBA00022741"/>
    </source>
</evidence>
<sequence>MRREEFPVGRPDWENVIIEEGLTYSVDGPHDTDHYWNEYAAYIFSPQEMDSVRAQAEEMHRMCLETVEYIASGAFGTLGLPQAAFNLAVESWNCRDADFYGRFDFIYSGVPGDPMKLLEYNADTPTGIVEAAVSQKTWAKDQRLDTRGYAHWGEIGEAFTNRWRHIFAAEIAAGVQPVLHLAHVSPEIDENNEDYNNLWLIAYSAQQAGIKTHMIPIDEVIFNEDTKSWEDAYGRAITNLFKLYPWEDLVTDSEAGYDKLLFAYHDSMQRWIEPAWKMFLSNKLLLAALWDKYPGHPNLVPTYAGHRGGMRNWVRKPIFGREGDGVEIYAPDYDVFIKPEDDDFFANAPESEFIYQEYIPAPRYEGIINPVSHPILGVWVVDGRTVGVGIRESNGALTDYWCRFAPHLVDLNDSTGMGFGTTDPGTANFG</sequence>
<dbReference type="Proteomes" id="UP000218628">
    <property type="component" value="Chromosome"/>
</dbReference>
<dbReference type="EMBL" id="CP023510">
    <property type="protein sequence ID" value="ATF62762.1"/>
    <property type="molecule type" value="Genomic_DNA"/>
</dbReference>
<dbReference type="InterPro" id="IPR016185">
    <property type="entry name" value="PreATP-grasp_dom_sf"/>
</dbReference>
<evidence type="ECO:0000313" key="7">
    <source>
        <dbReference type="EMBL" id="ATF62762.1"/>
    </source>
</evidence>
<reference evidence="8" key="1">
    <citation type="submission" date="2017-09" db="EMBL/GenBank/DDBJ databases">
        <title>FDA dAtabase for Regulatory Grade micrObial Sequences (FDA-ARGOS): Supporting development and validation of Infectious Disease Dx tests.</title>
        <authorList>
            <person name="Minogue T."/>
            <person name="Wolcott M."/>
            <person name="Wasieloski L."/>
            <person name="Aguilar W."/>
            <person name="Moore D."/>
            <person name="Tallon L."/>
            <person name="Sadzewicz L."/>
            <person name="Ott S."/>
            <person name="Zhao X."/>
            <person name="Nagaraj S."/>
            <person name="Vavikolanu K."/>
            <person name="Aluvathingal J."/>
            <person name="Nadendla S."/>
            <person name="Sichtig H."/>
        </authorList>
    </citation>
    <scope>NUCLEOTIDE SEQUENCE [LARGE SCALE GENOMIC DNA]</scope>
    <source>
        <strain evidence="8">FDAARGOS_369</strain>
    </source>
</reference>
<evidence type="ECO:0000256" key="4">
    <source>
        <dbReference type="ARBA" id="ARBA00022840"/>
    </source>
</evidence>
<evidence type="ECO:0000313" key="8">
    <source>
        <dbReference type="Proteomes" id="UP000218628"/>
    </source>
</evidence>
<protein>
    <submittedName>
        <fullName evidence="7">Glutathionylspermidine synthase</fullName>
    </submittedName>
</protein>
<keyword evidence="5" id="KW-0460">Magnesium</keyword>
<keyword evidence="4" id="KW-0067">ATP-binding</keyword>
<gene>
    <name evidence="7" type="ORF">CO690_03340</name>
</gene>
<organism evidence="7 8">
    <name type="scientific">Rothia mucilaginosa</name>
    <dbReference type="NCBI Taxonomy" id="43675"/>
    <lineage>
        <taxon>Bacteria</taxon>
        <taxon>Bacillati</taxon>
        <taxon>Actinomycetota</taxon>
        <taxon>Actinomycetes</taxon>
        <taxon>Micrococcales</taxon>
        <taxon>Micrococcaceae</taxon>
        <taxon>Rothia</taxon>
    </lineage>
</organism>
<feature type="domain" description="Glutathionylspermidine synthase pre-ATP-grasp-like" evidence="6">
    <location>
        <begin position="13"/>
        <end position="409"/>
    </location>
</feature>
<dbReference type="AlphaFoldDB" id="A0A291DE24"/>
<dbReference type="Gene3D" id="3.30.1490.330">
    <property type="match status" value="1"/>
</dbReference>
<dbReference type="GO" id="GO:0016874">
    <property type="term" value="F:ligase activity"/>
    <property type="evidence" value="ECO:0007669"/>
    <property type="project" value="UniProtKB-KW"/>
</dbReference>
<dbReference type="Pfam" id="PF03738">
    <property type="entry name" value="GSP_synth"/>
    <property type="match status" value="1"/>
</dbReference>
<accession>A0A291DE24</accession>
<dbReference type="GO" id="GO:0005524">
    <property type="term" value="F:ATP binding"/>
    <property type="evidence" value="ECO:0007669"/>
    <property type="project" value="UniProtKB-KW"/>
</dbReference>
<name>A0A291DE24_9MICC</name>
<dbReference type="SUPFAM" id="SSF52440">
    <property type="entry name" value="PreATP-grasp domain"/>
    <property type="match status" value="1"/>
</dbReference>
<evidence type="ECO:0000259" key="6">
    <source>
        <dbReference type="Pfam" id="PF03738"/>
    </source>
</evidence>
<evidence type="ECO:0000256" key="2">
    <source>
        <dbReference type="ARBA" id="ARBA00022723"/>
    </source>
</evidence>
<keyword evidence="2" id="KW-0479">Metal-binding</keyword>
<evidence type="ECO:0000256" key="5">
    <source>
        <dbReference type="ARBA" id="ARBA00022842"/>
    </source>
</evidence>
<dbReference type="InterPro" id="IPR005494">
    <property type="entry name" value="GSPS_pre-ATP-grasp-like_dom"/>
</dbReference>